<evidence type="ECO:0000313" key="2">
    <source>
        <dbReference type="Proteomes" id="UP001281410"/>
    </source>
</evidence>
<reference evidence="1" key="1">
    <citation type="journal article" date="2023" name="Plant J.">
        <title>Genome sequences and population genomics provide insights into the demographic history, inbreeding, and mutation load of two 'living fossil' tree species of Dipteronia.</title>
        <authorList>
            <person name="Feng Y."/>
            <person name="Comes H.P."/>
            <person name="Chen J."/>
            <person name="Zhu S."/>
            <person name="Lu R."/>
            <person name="Zhang X."/>
            <person name="Li P."/>
            <person name="Qiu J."/>
            <person name="Olsen K.M."/>
            <person name="Qiu Y."/>
        </authorList>
    </citation>
    <scope>NUCLEOTIDE SEQUENCE</scope>
    <source>
        <strain evidence="1">NBL</strain>
    </source>
</reference>
<dbReference type="Proteomes" id="UP001281410">
    <property type="component" value="Unassembled WGS sequence"/>
</dbReference>
<proteinExistence type="predicted"/>
<dbReference type="PANTHER" id="PTHR33317:SF1">
    <property type="entry name" value="POLYNUCLEOTIDYL TRANSFERASE, RIBONUCLEASE H-LIKE SUPERFAMILY PROTEIN"/>
    <property type="match status" value="1"/>
</dbReference>
<dbReference type="EMBL" id="JANJYJ010000004">
    <property type="protein sequence ID" value="KAK3220135.1"/>
    <property type="molecule type" value="Genomic_DNA"/>
</dbReference>
<evidence type="ECO:0000313" key="1">
    <source>
        <dbReference type="EMBL" id="KAK3220135.1"/>
    </source>
</evidence>
<sequence length="119" mass="14090">MKISEHNAVGFVVCYPYYWDFLKPRGEEVKIFVDDLCKTKKMEGLMYTYWDNLIVFKDMDFVLDHHLGFICQQLNLPEDVSKKITDKFRASQVLQGYLNCADFMILEYDKEEDNAGIRL</sequence>
<gene>
    <name evidence="1" type="ORF">Dsin_014105</name>
</gene>
<dbReference type="InterPro" id="IPR005227">
    <property type="entry name" value="YqgF"/>
</dbReference>
<organism evidence="1 2">
    <name type="scientific">Dipteronia sinensis</name>
    <dbReference type="NCBI Taxonomy" id="43782"/>
    <lineage>
        <taxon>Eukaryota</taxon>
        <taxon>Viridiplantae</taxon>
        <taxon>Streptophyta</taxon>
        <taxon>Embryophyta</taxon>
        <taxon>Tracheophyta</taxon>
        <taxon>Spermatophyta</taxon>
        <taxon>Magnoliopsida</taxon>
        <taxon>eudicotyledons</taxon>
        <taxon>Gunneridae</taxon>
        <taxon>Pentapetalae</taxon>
        <taxon>rosids</taxon>
        <taxon>malvids</taxon>
        <taxon>Sapindales</taxon>
        <taxon>Sapindaceae</taxon>
        <taxon>Hippocastanoideae</taxon>
        <taxon>Acereae</taxon>
        <taxon>Dipteronia</taxon>
    </lineage>
</organism>
<keyword evidence="2" id="KW-1185">Reference proteome</keyword>
<dbReference type="PANTHER" id="PTHR33317">
    <property type="entry name" value="POLYNUCLEOTIDYL TRANSFERASE, RIBONUCLEASE H-LIKE SUPERFAMILY PROTEIN"/>
    <property type="match status" value="1"/>
</dbReference>
<name>A0AAE0EB92_9ROSI</name>
<comment type="caution">
    <text evidence="1">The sequence shown here is derived from an EMBL/GenBank/DDBJ whole genome shotgun (WGS) entry which is preliminary data.</text>
</comment>
<accession>A0AAE0EB92</accession>
<protein>
    <submittedName>
        <fullName evidence="1">Uncharacterized protein</fullName>
    </submittedName>
</protein>
<dbReference type="GO" id="GO:0000967">
    <property type="term" value="P:rRNA 5'-end processing"/>
    <property type="evidence" value="ECO:0007669"/>
    <property type="project" value="TreeGrafter"/>
</dbReference>
<dbReference type="AlphaFoldDB" id="A0AAE0EB92"/>